<dbReference type="NCBIfam" id="TIGR01733">
    <property type="entry name" value="AA-adenyl-dom"/>
    <property type="match status" value="1"/>
</dbReference>
<dbReference type="CDD" id="cd05930">
    <property type="entry name" value="A_NRPS"/>
    <property type="match status" value="1"/>
</dbReference>
<dbReference type="EMBL" id="FNOK01000010">
    <property type="protein sequence ID" value="SDX38629.1"/>
    <property type="molecule type" value="Genomic_DNA"/>
</dbReference>
<feature type="domain" description="Carrier" evidence="4">
    <location>
        <begin position="508"/>
        <end position="583"/>
    </location>
</feature>
<dbReference type="Pfam" id="PF13193">
    <property type="entry name" value="AMP-binding_C"/>
    <property type="match status" value="1"/>
</dbReference>
<dbReference type="Pfam" id="PF00501">
    <property type="entry name" value="AMP-binding"/>
    <property type="match status" value="1"/>
</dbReference>
<dbReference type="SUPFAM" id="SSF47336">
    <property type="entry name" value="ACP-like"/>
    <property type="match status" value="1"/>
</dbReference>
<dbReference type="Pfam" id="PF00550">
    <property type="entry name" value="PP-binding"/>
    <property type="match status" value="1"/>
</dbReference>
<dbReference type="SUPFAM" id="SSF56801">
    <property type="entry name" value="Acetyl-CoA synthetase-like"/>
    <property type="match status" value="1"/>
</dbReference>
<dbReference type="Proteomes" id="UP000199529">
    <property type="component" value="Unassembled WGS sequence"/>
</dbReference>
<dbReference type="InterPro" id="IPR025110">
    <property type="entry name" value="AMP-bd_C"/>
</dbReference>
<keyword evidence="2" id="KW-0596">Phosphopantetheine</keyword>
<dbReference type="GO" id="GO:0031177">
    <property type="term" value="F:phosphopantetheine binding"/>
    <property type="evidence" value="ECO:0007669"/>
    <property type="project" value="TreeGrafter"/>
</dbReference>
<protein>
    <submittedName>
        <fullName evidence="5">Amino acid adenylation domain-containing protein</fullName>
    </submittedName>
</protein>
<dbReference type="OrthoDB" id="3243414at2"/>
<dbReference type="InterPro" id="IPR010071">
    <property type="entry name" value="AA_adenyl_dom"/>
</dbReference>
<dbReference type="Gene3D" id="3.40.50.980">
    <property type="match status" value="2"/>
</dbReference>
<comment type="cofactor">
    <cofactor evidence="1">
        <name>pantetheine 4'-phosphate</name>
        <dbReference type="ChEBI" id="CHEBI:47942"/>
    </cofactor>
</comment>
<evidence type="ECO:0000259" key="4">
    <source>
        <dbReference type="PROSITE" id="PS50075"/>
    </source>
</evidence>
<dbReference type="InterPro" id="IPR045851">
    <property type="entry name" value="AMP-bd_C_sf"/>
</dbReference>
<dbReference type="FunFam" id="1.10.1200.10:FF:000005">
    <property type="entry name" value="Nonribosomal peptide synthetase 1"/>
    <property type="match status" value="1"/>
</dbReference>
<gene>
    <name evidence="5" type="ORF">SAMN05216215_1010114</name>
</gene>
<dbReference type="Gene3D" id="1.10.1200.10">
    <property type="entry name" value="ACP-like"/>
    <property type="match status" value="1"/>
</dbReference>
<dbReference type="GO" id="GO:0043041">
    <property type="term" value="P:amino acid activation for nonribosomal peptide biosynthetic process"/>
    <property type="evidence" value="ECO:0007669"/>
    <property type="project" value="TreeGrafter"/>
</dbReference>
<dbReference type="PANTHER" id="PTHR45527:SF1">
    <property type="entry name" value="FATTY ACID SYNTHASE"/>
    <property type="match status" value="1"/>
</dbReference>
<evidence type="ECO:0000256" key="3">
    <source>
        <dbReference type="ARBA" id="ARBA00022553"/>
    </source>
</evidence>
<proteinExistence type="predicted"/>
<dbReference type="PROSITE" id="PS00455">
    <property type="entry name" value="AMP_BINDING"/>
    <property type="match status" value="1"/>
</dbReference>
<keyword evidence="3" id="KW-0597">Phosphoprotein</keyword>
<evidence type="ECO:0000256" key="2">
    <source>
        <dbReference type="ARBA" id="ARBA00022450"/>
    </source>
</evidence>
<dbReference type="GO" id="GO:0005737">
    <property type="term" value="C:cytoplasm"/>
    <property type="evidence" value="ECO:0007669"/>
    <property type="project" value="TreeGrafter"/>
</dbReference>
<dbReference type="PANTHER" id="PTHR45527">
    <property type="entry name" value="NONRIBOSOMAL PEPTIDE SYNTHETASE"/>
    <property type="match status" value="1"/>
</dbReference>
<accession>A0A1H3BC64</accession>
<dbReference type="InterPro" id="IPR020845">
    <property type="entry name" value="AMP-binding_CS"/>
</dbReference>
<sequence length="589" mass="64144">MTNPPQTTTLVDLLLRSTERYPDLPAASDDELSITYAELDRRSRAVAGLLRSRGVQLGDRVGLYIDRSVDVVVAILGILRAGAAYVAVDSRYPDARRDLMLRASGAKTVITRPDWRDRLGEVDADIVTLEEATDDACAQDGPAGPNDAASVLFTSGSSGEPKAIVLEHRNIVSFATNPSLPALRPGDRTGQISSLSFDAFHFEMWTTLASGAEMVVLPPVPDLLAADFQRELKRRRITAMLVPTMVLNHVVWEDRDAFAALRILQAGGDVILPSACRDLLGGKFDGELYNLYGPAEITTACTAHLVGEADLAGDSIPIGRALHGVSTYVLDPGGQPVPAGEVGELHVGGPGVARGYLDRPDLTVERFLPDPFGDSGTLYRTGDLVRERPDGVLEFVGRADDQVKIRGYRVEPGDVERNLRRHSDVHDAVVLATGEDSDRSLVAFVVLNDAVTIKKLRQYAEAELPDYLVPSEFVVLPAIPANENGKRDLDALHEELDQLRSRRENYAAPATDTERYLAEMWAGLLAVENVGRDDDFFQLGGHSLMAFRLNTKIKRDLGITLDHKAILRNPVLGHIASLIDEAKTLADRS</sequence>
<dbReference type="Gene3D" id="3.30.300.30">
    <property type="match status" value="1"/>
</dbReference>
<evidence type="ECO:0000313" key="6">
    <source>
        <dbReference type="Proteomes" id="UP000199529"/>
    </source>
</evidence>
<organism evidence="5 6">
    <name type="scientific">Saccharopolyspora shandongensis</name>
    <dbReference type="NCBI Taxonomy" id="418495"/>
    <lineage>
        <taxon>Bacteria</taxon>
        <taxon>Bacillati</taxon>
        <taxon>Actinomycetota</taxon>
        <taxon>Actinomycetes</taxon>
        <taxon>Pseudonocardiales</taxon>
        <taxon>Pseudonocardiaceae</taxon>
        <taxon>Saccharopolyspora</taxon>
    </lineage>
</organism>
<dbReference type="GO" id="GO:0044550">
    <property type="term" value="P:secondary metabolite biosynthetic process"/>
    <property type="evidence" value="ECO:0007669"/>
    <property type="project" value="TreeGrafter"/>
</dbReference>
<reference evidence="6" key="1">
    <citation type="submission" date="2016-10" db="EMBL/GenBank/DDBJ databases">
        <authorList>
            <person name="Varghese N."/>
            <person name="Submissions S."/>
        </authorList>
    </citation>
    <scope>NUCLEOTIDE SEQUENCE [LARGE SCALE GENOMIC DNA]</scope>
    <source>
        <strain evidence="6">CGMCC 4.3530</strain>
    </source>
</reference>
<dbReference type="PROSITE" id="PS50075">
    <property type="entry name" value="CARRIER"/>
    <property type="match status" value="1"/>
</dbReference>
<keyword evidence="6" id="KW-1185">Reference proteome</keyword>
<dbReference type="AlphaFoldDB" id="A0A1H3BC64"/>
<dbReference type="InterPro" id="IPR009081">
    <property type="entry name" value="PP-bd_ACP"/>
</dbReference>
<evidence type="ECO:0000313" key="5">
    <source>
        <dbReference type="EMBL" id="SDX38629.1"/>
    </source>
</evidence>
<evidence type="ECO:0000256" key="1">
    <source>
        <dbReference type="ARBA" id="ARBA00001957"/>
    </source>
</evidence>
<name>A0A1H3BC64_9PSEU</name>
<dbReference type="RefSeq" id="WP_093265417.1">
    <property type="nucleotide sequence ID" value="NZ_FNOK01000010.1"/>
</dbReference>
<dbReference type="InterPro" id="IPR000873">
    <property type="entry name" value="AMP-dep_synth/lig_dom"/>
</dbReference>
<dbReference type="InterPro" id="IPR036736">
    <property type="entry name" value="ACP-like_sf"/>
</dbReference>
<dbReference type="Gene3D" id="2.30.38.10">
    <property type="entry name" value="Luciferase, Domain 3"/>
    <property type="match status" value="1"/>
</dbReference>
<dbReference type="STRING" id="418495.SAMN05216215_1010114"/>